<dbReference type="SUPFAM" id="SSF117856">
    <property type="entry name" value="AF0104/ALDC/Ptd012-like"/>
    <property type="match status" value="2"/>
</dbReference>
<sequence>MSAPETTPRRIVQPGPAPEPRVLAVDCLGTEIAFTLEPGVNLLEGVRRAVQGAGFSSATVDLEGGAFGPFTYVIPALSETPKHAAFYSEFRRPAGATPLSLGRMTFGTKDGEPWFHCHGFWTVDGTLTGGHVIPQETVVAEPIRARALCLAGAAFVAEHDPETNFQIFGPVSVEPPPTATGTPAIAIRIRPHEDVATTFETLAGARGWARARIRGGVASTIGARFEGGGRVDNFATEVFVVDGQVAPGPDGRPVAAIDVALIDYTGALAEGRYVRGDNPVLMTFEAVLEKL</sequence>
<evidence type="ECO:0000313" key="2">
    <source>
        <dbReference type="Proteomes" id="UP000766595"/>
    </source>
</evidence>
<name>A0A947D0X1_9HYPH</name>
<dbReference type="AlphaFoldDB" id="A0A947D0X1"/>
<keyword evidence="2" id="KW-1185">Reference proteome</keyword>
<accession>A0A947D0X1</accession>
<comment type="caution">
    <text evidence="1">The sequence shown here is derived from an EMBL/GenBank/DDBJ whole genome shotgun (WGS) entry which is preliminary data.</text>
</comment>
<reference evidence="1 2" key="1">
    <citation type="submission" date="2021-06" db="EMBL/GenBank/DDBJ databases">
        <authorList>
            <person name="Grouzdev D.S."/>
            <person name="Koziaeva V."/>
        </authorList>
    </citation>
    <scope>NUCLEOTIDE SEQUENCE [LARGE SCALE GENOMIC DNA]</scope>
    <source>
        <strain evidence="1 2">22</strain>
    </source>
</reference>
<gene>
    <name evidence="1" type="ORF">KL771_03865</name>
</gene>
<dbReference type="EMBL" id="JAHHZF010000002">
    <property type="protein sequence ID" value="MBT9288571.1"/>
    <property type="molecule type" value="Genomic_DNA"/>
</dbReference>
<organism evidence="1 2">
    <name type="scientific">Prosthecodimorpha staleyi</name>
    <dbReference type="NCBI Taxonomy" id="2840188"/>
    <lineage>
        <taxon>Bacteria</taxon>
        <taxon>Pseudomonadati</taxon>
        <taxon>Pseudomonadota</taxon>
        <taxon>Alphaproteobacteria</taxon>
        <taxon>Hyphomicrobiales</taxon>
        <taxon>Ancalomicrobiaceae</taxon>
        <taxon>Prosthecodimorpha</taxon>
    </lineage>
</organism>
<dbReference type="RefSeq" id="WP_261967243.1">
    <property type="nucleotide sequence ID" value="NZ_JAHHZF010000002.1"/>
</dbReference>
<protein>
    <submittedName>
        <fullName evidence="1">DUF296 domain-containing protein</fullName>
    </submittedName>
</protein>
<dbReference type="Gene3D" id="3.30.1330.80">
    <property type="entry name" value="Hypothetical protein, similar to alpha- acetolactate decarboxylase, domain 2"/>
    <property type="match status" value="1"/>
</dbReference>
<dbReference type="Proteomes" id="UP000766595">
    <property type="component" value="Unassembled WGS sequence"/>
</dbReference>
<evidence type="ECO:0000313" key="1">
    <source>
        <dbReference type="EMBL" id="MBT9288571.1"/>
    </source>
</evidence>
<proteinExistence type="predicted"/>